<organism evidence="2 3">
    <name type="scientific">Rudaeicoccus suwonensis</name>
    <dbReference type="NCBI Taxonomy" id="657409"/>
    <lineage>
        <taxon>Bacteria</taxon>
        <taxon>Bacillati</taxon>
        <taxon>Actinomycetota</taxon>
        <taxon>Actinomycetes</taxon>
        <taxon>Micrococcales</taxon>
        <taxon>Dermacoccaceae</taxon>
        <taxon>Rudaeicoccus</taxon>
    </lineage>
</organism>
<keyword evidence="3" id="KW-1185">Reference proteome</keyword>
<evidence type="ECO:0000313" key="3">
    <source>
        <dbReference type="Proteomes" id="UP000318297"/>
    </source>
</evidence>
<comment type="caution">
    <text evidence="2">The sequence shown here is derived from an EMBL/GenBank/DDBJ whole genome shotgun (WGS) entry which is preliminary data.</text>
</comment>
<name>A0A561E1E2_9MICO</name>
<dbReference type="RefSeq" id="WP_145230064.1">
    <property type="nucleotide sequence ID" value="NZ_VIVQ01000003.1"/>
</dbReference>
<feature type="transmembrane region" description="Helical" evidence="1">
    <location>
        <begin position="37"/>
        <end position="57"/>
    </location>
</feature>
<keyword evidence="1" id="KW-0812">Transmembrane</keyword>
<feature type="transmembrane region" description="Helical" evidence="1">
    <location>
        <begin position="188"/>
        <end position="205"/>
    </location>
</feature>
<proteinExistence type="predicted"/>
<feature type="transmembrane region" description="Helical" evidence="1">
    <location>
        <begin position="63"/>
        <end position="82"/>
    </location>
</feature>
<reference evidence="2 3" key="1">
    <citation type="submission" date="2019-06" db="EMBL/GenBank/DDBJ databases">
        <title>Sequencing the genomes of 1000 actinobacteria strains.</title>
        <authorList>
            <person name="Klenk H.-P."/>
        </authorList>
    </citation>
    <scope>NUCLEOTIDE SEQUENCE [LARGE SCALE GENOMIC DNA]</scope>
    <source>
        <strain evidence="2 3">DSM 19560</strain>
    </source>
</reference>
<sequence length="208" mass="22526">MSYSTPEAVVLTVLFACTAVGYAVFGIRQRTDAPAGISDVLHVVMSLAMLSMPWSWGAKVSSPTLQIIVFGLAALYFVVLLAGGDRFGGHAHHGTGLERQMMLGYHVVMMAAMVVMGLIMRDMPHTGSGMDMVGMTSDKPMPSTMTMHLATGWTVTSWVLVVVFAIATCALIVRWLRSAERHLRTTQFESGLLILMSVGMALAFVPTW</sequence>
<dbReference type="Proteomes" id="UP000318297">
    <property type="component" value="Unassembled WGS sequence"/>
</dbReference>
<dbReference type="EMBL" id="VIVQ01000003">
    <property type="protein sequence ID" value="TWE09419.1"/>
    <property type="molecule type" value="Genomic_DNA"/>
</dbReference>
<keyword evidence="1" id="KW-0472">Membrane</keyword>
<feature type="transmembrane region" description="Helical" evidence="1">
    <location>
        <begin position="103"/>
        <end position="120"/>
    </location>
</feature>
<gene>
    <name evidence="2" type="ORF">BKA23_3122</name>
</gene>
<dbReference type="Pfam" id="PF17197">
    <property type="entry name" value="DUF5134"/>
    <property type="match status" value="1"/>
</dbReference>
<protein>
    <submittedName>
        <fullName evidence="2">Uncharacterized protein DUF5134</fullName>
    </submittedName>
</protein>
<accession>A0A561E1E2</accession>
<dbReference type="OrthoDB" id="4734452at2"/>
<feature type="transmembrane region" description="Helical" evidence="1">
    <location>
        <begin position="6"/>
        <end position="25"/>
    </location>
</feature>
<dbReference type="InterPro" id="IPR033458">
    <property type="entry name" value="DUF5134"/>
</dbReference>
<dbReference type="AlphaFoldDB" id="A0A561E1E2"/>
<evidence type="ECO:0000313" key="2">
    <source>
        <dbReference type="EMBL" id="TWE09419.1"/>
    </source>
</evidence>
<keyword evidence="1" id="KW-1133">Transmembrane helix</keyword>
<evidence type="ECO:0000256" key="1">
    <source>
        <dbReference type="SAM" id="Phobius"/>
    </source>
</evidence>
<feature type="transmembrane region" description="Helical" evidence="1">
    <location>
        <begin position="155"/>
        <end position="176"/>
    </location>
</feature>